<feature type="region of interest" description="Disordered" evidence="1">
    <location>
        <begin position="147"/>
        <end position="170"/>
    </location>
</feature>
<dbReference type="KEGG" id="shal:SHALO_2578"/>
<dbReference type="Proteomes" id="UP000094609">
    <property type="component" value="Chromosome"/>
</dbReference>
<evidence type="ECO:0000256" key="1">
    <source>
        <dbReference type="SAM" id="MobiDB-lite"/>
    </source>
</evidence>
<dbReference type="SUPFAM" id="SSF53146">
    <property type="entry name" value="Nitrogenase accessory factor-like"/>
    <property type="match status" value="1"/>
</dbReference>
<accession>A0A1D7TMW9</accession>
<dbReference type="Pfam" id="PF02579">
    <property type="entry name" value="Nitro_FeMo-Co"/>
    <property type="match status" value="1"/>
</dbReference>
<evidence type="ECO:0000313" key="3">
    <source>
        <dbReference type="EMBL" id="AOO66337.1"/>
    </source>
</evidence>
<organism evidence="3 4">
    <name type="scientific">Sulfurospirillum halorespirans DSM 13726</name>
    <dbReference type="NCBI Taxonomy" id="1193502"/>
    <lineage>
        <taxon>Bacteria</taxon>
        <taxon>Pseudomonadati</taxon>
        <taxon>Campylobacterota</taxon>
        <taxon>Epsilonproteobacteria</taxon>
        <taxon>Campylobacterales</taxon>
        <taxon>Sulfurospirillaceae</taxon>
        <taxon>Sulfurospirillum</taxon>
    </lineage>
</organism>
<keyword evidence="4" id="KW-1185">Reference proteome</keyword>
<dbReference type="PANTHER" id="PTHR42983">
    <property type="entry name" value="DINITROGENASE IRON-MOLYBDENUM COFACTOR PROTEIN-RELATED"/>
    <property type="match status" value="1"/>
</dbReference>
<dbReference type="InterPro" id="IPR003731">
    <property type="entry name" value="Di-Nase_FeMo-co_biosynth"/>
</dbReference>
<dbReference type="Gene3D" id="3.30.420.130">
    <property type="entry name" value="Dinitrogenase iron-molybdenum cofactor biosynthesis domain"/>
    <property type="match status" value="1"/>
</dbReference>
<sequence>MIALPIKTEKKESALAPLFGKAKWFAFVAEDGAISVSQNQAEGGIKTARWFESLGVKTLITNHLGEKPFQALQKSGINIYFAGKERIEVAEALQKFKEGTLLEVNVTNYAELLGEEQDEKKGHGCGDELKAGEFRAKVKCCEKPKNNPLSGHQGGHEHDHKHGNCHHDHS</sequence>
<protein>
    <submittedName>
        <fullName evidence="3">NifX_NifB superfamily domain-containing protein</fullName>
    </submittedName>
</protein>
<gene>
    <name evidence="3" type="ORF">SHALO_2578</name>
</gene>
<evidence type="ECO:0000313" key="4">
    <source>
        <dbReference type="Proteomes" id="UP000094609"/>
    </source>
</evidence>
<dbReference type="PANTHER" id="PTHR42983:SF1">
    <property type="entry name" value="IRON-MOLYBDENUM PROTEIN"/>
    <property type="match status" value="1"/>
</dbReference>
<name>A0A1D7TMW9_9BACT</name>
<dbReference type="EMBL" id="CP017111">
    <property type="protein sequence ID" value="AOO66337.1"/>
    <property type="molecule type" value="Genomic_DNA"/>
</dbReference>
<feature type="compositionally biased region" description="Basic and acidic residues" evidence="1">
    <location>
        <begin position="154"/>
        <end position="170"/>
    </location>
</feature>
<dbReference type="PATRIC" id="fig|1193502.14.peg.2611"/>
<dbReference type="AlphaFoldDB" id="A0A1D7TMW9"/>
<feature type="domain" description="Dinitrogenase iron-molybdenum cofactor biosynthesis" evidence="2">
    <location>
        <begin position="12"/>
        <end position="97"/>
    </location>
</feature>
<dbReference type="STRING" id="1193502.SHALO_2578"/>
<proteinExistence type="predicted"/>
<dbReference type="InterPro" id="IPR036105">
    <property type="entry name" value="DiNase_FeMo-co_biosyn_sf"/>
</dbReference>
<evidence type="ECO:0000259" key="2">
    <source>
        <dbReference type="Pfam" id="PF02579"/>
    </source>
</evidence>
<dbReference type="RefSeq" id="WP_069478879.1">
    <property type="nucleotide sequence ID" value="NZ_CP017111.1"/>
</dbReference>
<reference evidence="4" key="1">
    <citation type="submission" date="2016-08" db="EMBL/GenBank/DDBJ databases">
        <title>Complete genome sequence of the organohalide-respiring Epsilonproteobacterium Sulfurospirillum halorespirans.</title>
        <authorList>
            <person name="Goris T."/>
            <person name="Zimmermann J."/>
            <person name="Schenz B."/>
            <person name="Lemos M."/>
            <person name="Hackermueller J."/>
            <person name="Diekert G."/>
        </authorList>
    </citation>
    <scope>NUCLEOTIDE SEQUENCE [LARGE SCALE GENOMIC DNA]</scope>
    <source>
        <strain>DSM 13726</strain>
        <strain evidence="4">PCE-M2</strain>
    </source>
</reference>